<comment type="similarity">
    <text evidence="1 7">Belongs to the class-II aminoacyl-tRNA synthetase family. Type 1 subfamily.</text>
</comment>
<dbReference type="PROSITE" id="PS50862">
    <property type="entry name" value="AA_TRNA_LIGASE_II"/>
    <property type="match status" value="1"/>
</dbReference>
<dbReference type="Pfam" id="PF00152">
    <property type="entry name" value="tRNA-synt_2"/>
    <property type="match status" value="1"/>
</dbReference>
<comment type="subunit">
    <text evidence="7">Homodimer.</text>
</comment>
<keyword evidence="7" id="KW-0963">Cytoplasm</keyword>
<comment type="function">
    <text evidence="7">Aspartyl-tRNA synthetase with relaxed tRNA specificity since it is able to aspartylate not only its cognate tRNA(Asp) but also tRNA(Asn). Reaction proceeds in two steps: L-aspartate is first activated by ATP to form Asp-AMP and then transferred to the acceptor end of tRNA(Asp/Asn).</text>
</comment>
<feature type="binding site" evidence="7">
    <location>
        <position position="360"/>
    </location>
    <ligand>
        <name>L-aspartate</name>
        <dbReference type="ChEBI" id="CHEBI:29991"/>
    </ligand>
</feature>
<dbReference type="InterPro" id="IPR002312">
    <property type="entry name" value="Asp/Asn-tRNA-synth_IIb"/>
</dbReference>
<dbReference type="CDD" id="cd00777">
    <property type="entry name" value="AspRS_core"/>
    <property type="match status" value="1"/>
</dbReference>
<evidence type="ECO:0000256" key="2">
    <source>
        <dbReference type="ARBA" id="ARBA00022598"/>
    </source>
</evidence>
<dbReference type="SUPFAM" id="SSF50249">
    <property type="entry name" value="Nucleic acid-binding proteins"/>
    <property type="match status" value="1"/>
</dbReference>
<dbReference type="Proteomes" id="UP000177026">
    <property type="component" value="Unassembled WGS sequence"/>
</dbReference>
<feature type="region of interest" description="Aspartate" evidence="7">
    <location>
        <begin position="190"/>
        <end position="193"/>
    </location>
</feature>
<dbReference type="GO" id="GO:0005524">
    <property type="term" value="F:ATP binding"/>
    <property type="evidence" value="ECO:0007669"/>
    <property type="project" value="UniProtKB-UniRule"/>
</dbReference>
<dbReference type="InterPro" id="IPR004365">
    <property type="entry name" value="NA-bd_OB_tRNA"/>
</dbReference>
<comment type="caution">
    <text evidence="7">Lacks conserved residue(s) required for the propagation of feature annotation.</text>
</comment>
<dbReference type="InterPro" id="IPR045864">
    <property type="entry name" value="aa-tRNA-synth_II/BPL/LPL"/>
</dbReference>
<keyword evidence="4 7" id="KW-0067">ATP-binding</keyword>
<dbReference type="GO" id="GO:0002161">
    <property type="term" value="F:aminoacyl-tRNA deacylase activity"/>
    <property type="evidence" value="ECO:0007669"/>
    <property type="project" value="InterPro"/>
</dbReference>
<dbReference type="InterPro" id="IPR007214">
    <property type="entry name" value="YbaK/aa-tRNA-synth-assoc-dom"/>
</dbReference>
<dbReference type="EMBL" id="MFZI01000021">
    <property type="protein sequence ID" value="OGK21103.1"/>
    <property type="molecule type" value="Genomic_DNA"/>
</dbReference>
<feature type="binding site" evidence="7">
    <location>
        <position position="353"/>
    </location>
    <ligand>
        <name>ATP</name>
        <dbReference type="ChEBI" id="CHEBI:30616"/>
    </ligand>
</feature>
<evidence type="ECO:0000256" key="6">
    <source>
        <dbReference type="ARBA" id="ARBA00023146"/>
    </source>
</evidence>
<evidence type="ECO:0000256" key="7">
    <source>
        <dbReference type="HAMAP-Rule" id="MF_00044"/>
    </source>
</evidence>
<evidence type="ECO:0000256" key="3">
    <source>
        <dbReference type="ARBA" id="ARBA00022741"/>
    </source>
</evidence>
<feature type="binding site" evidence="7">
    <location>
        <position position="317"/>
    </location>
    <ligand>
        <name>L-aspartate</name>
        <dbReference type="ChEBI" id="CHEBI:29991"/>
    </ligand>
</feature>
<dbReference type="InterPro" id="IPR012340">
    <property type="entry name" value="NA-bd_OB-fold"/>
</dbReference>
<dbReference type="InterPro" id="IPR036754">
    <property type="entry name" value="YbaK/aa-tRNA-synt-asso_dom_sf"/>
</dbReference>
<dbReference type="CDD" id="cd04317">
    <property type="entry name" value="EcAspRS_like_N"/>
    <property type="match status" value="1"/>
</dbReference>
<dbReference type="Pfam" id="PF04073">
    <property type="entry name" value="tRNA_edit"/>
    <property type="match status" value="1"/>
</dbReference>
<dbReference type="GO" id="GO:0006422">
    <property type="term" value="P:aspartyl-tRNA aminoacylation"/>
    <property type="evidence" value="ECO:0007669"/>
    <property type="project" value="UniProtKB-UniRule"/>
</dbReference>
<dbReference type="InterPro" id="IPR047089">
    <property type="entry name" value="Asp-tRNA-ligase_1_N"/>
</dbReference>
<dbReference type="Gene3D" id="2.40.50.140">
    <property type="entry name" value="Nucleic acid-binding proteins"/>
    <property type="match status" value="1"/>
</dbReference>
<dbReference type="InterPro" id="IPR004115">
    <property type="entry name" value="GAD-like_sf"/>
</dbReference>
<evidence type="ECO:0000256" key="4">
    <source>
        <dbReference type="ARBA" id="ARBA00022840"/>
    </source>
</evidence>
<keyword evidence="2 7" id="KW-0436">Ligase</keyword>
<dbReference type="GO" id="GO:0005737">
    <property type="term" value="C:cytoplasm"/>
    <property type="evidence" value="ECO:0007669"/>
    <property type="project" value="UniProtKB-SubCell"/>
</dbReference>
<reference evidence="9 10" key="1">
    <citation type="journal article" date="2016" name="Nat. Commun.">
        <title>Thousands of microbial genomes shed light on interconnected biogeochemical processes in an aquifer system.</title>
        <authorList>
            <person name="Anantharaman K."/>
            <person name="Brown C.T."/>
            <person name="Hug L.A."/>
            <person name="Sharon I."/>
            <person name="Castelle C.J."/>
            <person name="Probst A.J."/>
            <person name="Thomas B.C."/>
            <person name="Singh A."/>
            <person name="Wilkins M.J."/>
            <person name="Karaoz U."/>
            <person name="Brodie E.L."/>
            <person name="Williams K.H."/>
            <person name="Hubbard S.S."/>
            <person name="Banfield J.F."/>
        </authorList>
    </citation>
    <scope>NUCLEOTIDE SEQUENCE [LARGE SCALE GENOMIC DNA]</scope>
</reference>
<dbReference type="GO" id="GO:0003676">
    <property type="term" value="F:nucleic acid binding"/>
    <property type="evidence" value="ECO:0007669"/>
    <property type="project" value="InterPro"/>
</dbReference>
<keyword evidence="6 7" id="KW-0030">Aminoacyl-tRNA synthetase</keyword>
<dbReference type="PRINTS" id="PR01042">
    <property type="entry name" value="TRNASYNTHASP"/>
</dbReference>
<name>A0A1F7GQI6_9BACT</name>
<dbReference type="GO" id="GO:0050560">
    <property type="term" value="F:aspartate-tRNA(Asn) ligase activity"/>
    <property type="evidence" value="ECO:0007669"/>
    <property type="project" value="UniProtKB-EC"/>
</dbReference>
<dbReference type="PANTHER" id="PTHR22594">
    <property type="entry name" value="ASPARTYL/LYSYL-TRNA SYNTHETASE"/>
    <property type="match status" value="1"/>
</dbReference>
<feature type="binding site" evidence="7">
    <location>
        <position position="212"/>
    </location>
    <ligand>
        <name>L-aspartate</name>
        <dbReference type="ChEBI" id="CHEBI:29991"/>
    </ligand>
</feature>
<feature type="domain" description="Aminoacyl-transfer RNA synthetases class-II family profile" evidence="8">
    <location>
        <begin position="135"/>
        <end position="424"/>
    </location>
</feature>
<dbReference type="SUPFAM" id="SSF55681">
    <property type="entry name" value="Class II aaRS and biotin synthetases"/>
    <property type="match status" value="1"/>
</dbReference>
<dbReference type="HAMAP" id="MF_00044">
    <property type="entry name" value="Asp_tRNA_synth_type1"/>
    <property type="match status" value="1"/>
</dbReference>
<evidence type="ECO:0000256" key="1">
    <source>
        <dbReference type="ARBA" id="ARBA00006303"/>
    </source>
</evidence>
<evidence type="ECO:0000313" key="10">
    <source>
        <dbReference type="Proteomes" id="UP000177026"/>
    </source>
</evidence>
<feature type="site" description="Important for tRNA non-discrimination" evidence="7">
    <location>
        <position position="29"/>
    </location>
</feature>
<dbReference type="Gene3D" id="3.30.930.10">
    <property type="entry name" value="Bira Bifunctional Protein, Domain 2"/>
    <property type="match status" value="2"/>
</dbReference>
<comment type="subcellular location">
    <subcellularLocation>
        <location evidence="7">Cytoplasm</location>
    </subcellularLocation>
</comment>
<dbReference type="EC" id="6.1.1.23" evidence="7"/>
<dbReference type="GO" id="GO:0004815">
    <property type="term" value="F:aspartate-tRNA ligase activity"/>
    <property type="evidence" value="ECO:0007669"/>
    <property type="project" value="UniProtKB-UniRule"/>
</dbReference>
<comment type="caution">
    <text evidence="9">The sequence shown here is derived from an EMBL/GenBank/DDBJ whole genome shotgun (WGS) entry which is preliminary data.</text>
</comment>
<feature type="binding site" evidence="7">
    <location>
        <begin position="405"/>
        <end position="408"/>
    </location>
    <ligand>
        <name>ATP</name>
        <dbReference type="ChEBI" id="CHEBI:30616"/>
    </ligand>
</feature>
<dbReference type="Gene3D" id="3.30.1360.30">
    <property type="entry name" value="GAD-like domain"/>
    <property type="match status" value="1"/>
</dbReference>
<sequence>MKKLFIEQTADKVGQEVELYGWVNSKRDHKQIVFIDLRDRSGSIQIVGNESLKPLSPEDVIYVKGIVKERPKNLINEKMKTGKIEVEVNEFKLLGKAKTLPFPIDSDGSNIDEELRLKYRYLDLRRKRMLKNMLLRSSFIQEARDYFYRHGFIEIHTPVLSKTTPEGARDFLVPSRLQKGKFYALPQSPQQYKQLLMIAGIEKYFQIAPCFRDEDPRADRAYGEFYQIDIEMSFVEREDVMRMTEQMIIEVFEKLGAKIKQKPFPIFTYKEAMEKFGADKFDLRTEEDKKNNLQAFGWVIDFPFFEKTKEGGWTFTHNPFSAPLPAFKQQLLEKQNIESILTSQYDLVCNGFEVGGGSIRAHEPNVLETVFEIMGYKKEEVWEQFGHMLEALSYGAPPHGGIAPGIDRLLTCIAHEPSLREVIPFPLTSGGRTSIMEAPSEASQEQLAELGIAVKTKSRNKKVFDQIRELLDSHTIQYKILEHPPVYTSKDAAKIRGTELTQGAKALIMYGDKKPLMLVLPAHLSVDMKKFKMDRRMKDLRMATPQEVKKITGVEIGAIPPFGNLFEVEFYVDKKLGENKDISFNAGEHTKSIVMKYIDFERVTKPVILDFSTKI</sequence>
<dbReference type="Pfam" id="PF01336">
    <property type="entry name" value="tRNA_anti-codon"/>
    <property type="match status" value="1"/>
</dbReference>
<evidence type="ECO:0000313" key="9">
    <source>
        <dbReference type="EMBL" id="OGK21103.1"/>
    </source>
</evidence>
<protein>
    <recommendedName>
        <fullName evidence="7">Aspartate--tRNA(Asp/Asn) ligase</fullName>
        <ecNumber evidence="7">6.1.1.23</ecNumber>
    </recommendedName>
    <alternativeName>
        <fullName evidence="7">Aspartyl-tRNA synthetase</fullName>
        <shortName evidence="7">AspRS</shortName>
    </alternativeName>
    <alternativeName>
        <fullName evidence="7">Non-discriminating aspartyl-tRNA synthetase</fullName>
        <shortName evidence="7">ND-AspRS</shortName>
    </alternativeName>
</protein>
<dbReference type="InterPro" id="IPR047090">
    <property type="entry name" value="AspRS_core"/>
</dbReference>
<evidence type="ECO:0000259" key="8">
    <source>
        <dbReference type="PROSITE" id="PS50862"/>
    </source>
</evidence>
<accession>A0A1F7GQI6</accession>
<dbReference type="InterPro" id="IPR004524">
    <property type="entry name" value="Asp-tRNA-ligase_1"/>
</dbReference>
<feature type="binding site" evidence="7">
    <location>
        <begin position="212"/>
        <end position="214"/>
    </location>
    <ligand>
        <name>ATP</name>
        <dbReference type="ChEBI" id="CHEBI:30616"/>
    </ligand>
</feature>
<proteinExistence type="inferred from homology"/>
<dbReference type="InterPro" id="IPR004364">
    <property type="entry name" value="Aa-tRNA-synt_II"/>
</dbReference>
<organism evidence="9 10">
    <name type="scientific">Candidatus Roizmanbacteria bacterium RIFCSPHIGHO2_01_FULL_39_8</name>
    <dbReference type="NCBI Taxonomy" id="1802033"/>
    <lineage>
        <taxon>Bacteria</taxon>
        <taxon>Candidatus Roizmaniibacteriota</taxon>
    </lineage>
</organism>
<feature type="binding site" evidence="7">
    <location>
        <position position="166"/>
    </location>
    <ligand>
        <name>L-aspartate</name>
        <dbReference type="ChEBI" id="CHEBI:29991"/>
    </ligand>
</feature>
<evidence type="ECO:0000256" key="5">
    <source>
        <dbReference type="ARBA" id="ARBA00022917"/>
    </source>
</evidence>
<comment type="catalytic activity">
    <reaction evidence="7">
        <text>tRNA(Asx) + L-aspartate + ATP = L-aspartyl-tRNA(Asx) + AMP + diphosphate</text>
        <dbReference type="Rhea" id="RHEA:18349"/>
        <dbReference type="Rhea" id="RHEA-COMP:9710"/>
        <dbReference type="Rhea" id="RHEA-COMP:9711"/>
        <dbReference type="ChEBI" id="CHEBI:29991"/>
        <dbReference type="ChEBI" id="CHEBI:30616"/>
        <dbReference type="ChEBI" id="CHEBI:33019"/>
        <dbReference type="ChEBI" id="CHEBI:78442"/>
        <dbReference type="ChEBI" id="CHEBI:78516"/>
        <dbReference type="ChEBI" id="CHEBI:456215"/>
        <dbReference type="EC" id="6.1.1.23"/>
    </reaction>
</comment>
<dbReference type="AlphaFoldDB" id="A0A1F7GQI6"/>
<keyword evidence="3 7" id="KW-0547">Nucleotide-binding</keyword>
<dbReference type="InterPro" id="IPR006195">
    <property type="entry name" value="aa-tRNA-synth_II"/>
</dbReference>
<dbReference type="SUPFAM" id="SSF55826">
    <property type="entry name" value="YbaK/ProRS associated domain"/>
    <property type="match status" value="1"/>
</dbReference>
<dbReference type="Gene3D" id="3.90.960.10">
    <property type="entry name" value="YbaK/aminoacyl-tRNA synthetase-associated domain"/>
    <property type="match status" value="1"/>
</dbReference>
<keyword evidence="5 7" id="KW-0648">Protein biosynthesis</keyword>
<gene>
    <name evidence="7" type="primary">aspS</name>
    <name evidence="9" type="ORF">A2866_02790</name>
</gene>
<dbReference type="PANTHER" id="PTHR22594:SF5">
    <property type="entry name" value="ASPARTATE--TRNA LIGASE, MITOCHONDRIAL"/>
    <property type="match status" value="1"/>
</dbReference>